<dbReference type="PANTHER" id="PTHR37089">
    <property type="entry name" value="PROTEIN U-RELATED"/>
    <property type="match status" value="1"/>
</dbReference>
<accession>A0A4P6L5D9</accession>
<gene>
    <name evidence="2" type="ORF">EWM63_26805</name>
</gene>
<evidence type="ECO:0000313" key="2">
    <source>
        <dbReference type="EMBL" id="QBE66148.1"/>
    </source>
</evidence>
<feature type="domain" description="Spore coat protein U/FanG" evidence="1">
    <location>
        <begin position="39"/>
        <end position="175"/>
    </location>
</feature>
<evidence type="ECO:0000259" key="1">
    <source>
        <dbReference type="Pfam" id="PF05229"/>
    </source>
</evidence>
<dbReference type="AlphaFoldDB" id="A0A4P6L5D9"/>
<dbReference type="EMBL" id="CP035913">
    <property type="protein sequence ID" value="QBE66148.1"/>
    <property type="molecule type" value="Genomic_DNA"/>
</dbReference>
<protein>
    <submittedName>
        <fullName evidence="2">Spore coat U domain-containing protein</fullName>
    </submittedName>
</protein>
<dbReference type="InterPro" id="IPR053167">
    <property type="entry name" value="Spore_coat_component"/>
</dbReference>
<dbReference type="PANTHER" id="PTHR37089:SF4">
    <property type="entry name" value="EXPORTED PROTEIN"/>
    <property type="match status" value="1"/>
</dbReference>
<name>A0A4P6L5D9_9BURK</name>
<dbReference type="Pfam" id="PF05229">
    <property type="entry name" value="SCPU"/>
    <property type="match status" value="2"/>
</dbReference>
<evidence type="ECO:0000313" key="3">
    <source>
        <dbReference type="Proteomes" id="UP000290637"/>
    </source>
</evidence>
<keyword evidence="3" id="KW-1185">Reference proteome</keyword>
<dbReference type="SMART" id="SM00972">
    <property type="entry name" value="SCPU"/>
    <property type="match status" value="2"/>
</dbReference>
<proteinExistence type="predicted"/>
<sequence length="358" mass="36045">MAGGQWRPAGDRAAGLPRGGVAVTARLWRTTGLAASLLLASAAARADSCTAAMSDVVFGQVSPVSGSDYFANGTLTVTCTWTLLGNLGVLLLPNVNYCVNAGPGSAGTSVTARAMANGAARMQFNLYRDSSYAANAVWGSTAVAGTLPVTGQMGGLLALGSLSQTFTIRGRIPASALAGVPSTGGADTAYVADFAGHGTLQYSFYGLLAPAADCRAGASTSFSFKARATVTNNCFINADTLAFGASNRVLASAVRAVGTLSVQCTANNPYAISLNGGSVSGNPAARQMRNGATGESIGYEISGTLDGPPWGDGSGGTSMVTGTGTGATQAVKMYGRVPAQRTPSPGTYRDTVTATIWF</sequence>
<dbReference type="Proteomes" id="UP000290637">
    <property type="component" value="Chromosome"/>
</dbReference>
<dbReference type="OrthoDB" id="8751277at2"/>
<organism evidence="2 3">
    <name type="scientific">Pseudoduganella lutea</name>
    <dbReference type="NCBI Taxonomy" id="321985"/>
    <lineage>
        <taxon>Bacteria</taxon>
        <taxon>Pseudomonadati</taxon>
        <taxon>Pseudomonadota</taxon>
        <taxon>Betaproteobacteria</taxon>
        <taxon>Burkholderiales</taxon>
        <taxon>Oxalobacteraceae</taxon>
        <taxon>Telluria group</taxon>
        <taxon>Pseudoduganella</taxon>
    </lineage>
</organism>
<dbReference type="InterPro" id="IPR007893">
    <property type="entry name" value="Spore_coat_U/FanG"/>
</dbReference>
<dbReference type="KEGG" id="plue:EWM63_26805"/>
<reference evidence="2 3" key="1">
    <citation type="submission" date="2019-02" db="EMBL/GenBank/DDBJ databases">
        <title>Draft Genome Sequences of Six Type Strains of the Genus Massilia.</title>
        <authorList>
            <person name="Miess H."/>
            <person name="Frediansyhah A."/>
            <person name="Gross H."/>
        </authorList>
    </citation>
    <scope>NUCLEOTIDE SEQUENCE [LARGE SCALE GENOMIC DNA]</scope>
    <source>
        <strain evidence="2 3">DSM 17473</strain>
    </source>
</reference>
<feature type="domain" description="Spore coat protein U/FanG" evidence="1">
    <location>
        <begin position="222"/>
        <end position="355"/>
    </location>
</feature>